<feature type="region of interest" description="Disordered" evidence="1">
    <location>
        <begin position="1"/>
        <end position="36"/>
    </location>
</feature>
<proteinExistence type="predicted"/>
<gene>
    <name evidence="2" type="ORF">PG994_006953</name>
</gene>
<keyword evidence="3" id="KW-1185">Reference proteome</keyword>
<reference evidence="2 3" key="1">
    <citation type="submission" date="2023-01" db="EMBL/GenBank/DDBJ databases">
        <title>Analysis of 21 Apiospora genomes using comparative genomics revels a genus with tremendous synthesis potential of carbohydrate active enzymes and secondary metabolites.</title>
        <authorList>
            <person name="Sorensen T."/>
        </authorList>
    </citation>
    <scope>NUCLEOTIDE SEQUENCE [LARGE SCALE GENOMIC DNA]</scope>
    <source>
        <strain evidence="2 3">CBS 135458</strain>
    </source>
</reference>
<comment type="caution">
    <text evidence="2">The sequence shown here is derived from an EMBL/GenBank/DDBJ whole genome shotgun (WGS) entry which is preliminary data.</text>
</comment>
<evidence type="ECO:0000313" key="3">
    <source>
        <dbReference type="Proteomes" id="UP001480595"/>
    </source>
</evidence>
<dbReference type="EMBL" id="JAQQWL010000006">
    <property type="protein sequence ID" value="KAK8070337.1"/>
    <property type="molecule type" value="Genomic_DNA"/>
</dbReference>
<accession>A0ABR1VGJ9</accession>
<evidence type="ECO:0000256" key="1">
    <source>
        <dbReference type="SAM" id="MobiDB-lite"/>
    </source>
</evidence>
<protein>
    <submittedName>
        <fullName evidence="2">Uncharacterized protein</fullName>
    </submittedName>
</protein>
<dbReference type="RefSeq" id="XP_066717631.1">
    <property type="nucleotide sequence ID" value="XM_066858362.1"/>
</dbReference>
<sequence>MRAIAEQGESRPRRLSACTPAYSRAGASPRGRRDGRELVAPTRRGLVGVAPGPVPPSPGRAVRLAVRQLPPRQRPRAAREQFVVGLGCELVRRGAPLDAEPAFLLRDPTAKPITLRGV</sequence>
<organism evidence="2 3">
    <name type="scientific">Apiospora phragmitis</name>
    <dbReference type="NCBI Taxonomy" id="2905665"/>
    <lineage>
        <taxon>Eukaryota</taxon>
        <taxon>Fungi</taxon>
        <taxon>Dikarya</taxon>
        <taxon>Ascomycota</taxon>
        <taxon>Pezizomycotina</taxon>
        <taxon>Sordariomycetes</taxon>
        <taxon>Xylariomycetidae</taxon>
        <taxon>Amphisphaeriales</taxon>
        <taxon>Apiosporaceae</taxon>
        <taxon>Apiospora</taxon>
    </lineage>
</organism>
<dbReference type="Proteomes" id="UP001480595">
    <property type="component" value="Unassembled WGS sequence"/>
</dbReference>
<name>A0ABR1VGJ9_9PEZI</name>
<dbReference type="GeneID" id="92091425"/>
<evidence type="ECO:0000313" key="2">
    <source>
        <dbReference type="EMBL" id="KAK8070337.1"/>
    </source>
</evidence>